<evidence type="ECO:0000259" key="1">
    <source>
        <dbReference type="Pfam" id="PF13403"/>
    </source>
</evidence>
<reference evidence="2 3" key="1">
    <citation type="submission" date="2016-10" db="EMBL/GenBank/DDBJ databases">
        <authorList>
            <person name="de Groot N.N."/>
        </authorList>
    </citation>
    <scope>NUCLEOTIDE SEQUENCE [LARGE SCALE GENOMIC DNA]</scope>
    <source>
        <strain evidence="2 3">DSM 19073</strain>
    </source>
</reference>
<sequence>MLGTCAGAQVISTIQARVDGAFPSARTPFPEGSLFRWFGAPLRLDGARRALLLSGAEGEADLRSHLPGAIAKLGRGRGSNAIPLSLLDPYDDPEALILSDGITRWQATMVQAAGGETLLVFADGLPPANSVTAIVQSPVSHAAPSDRKPICFTAGTLLDTPEGPTPVEALYPGDKVLTRDNGPQEVIWMGLRRVSGARMFALPALRPVRIRAGAIGNEADLVVSPGHQIMLAGPRARALWSTPEVLVRAGDLIDDTRVTVDHAANDVAYFHVLTARHEVLRANGAWCESFHPGDADLSQVSPAELEELLELVPGTDSDASVYGPHARRCLSAAELAILQHNGAPRYLRTD</sequence>
<dbReference type="Pfam" id="PF13403">
    <property type="entry name" value="Hint_2"/>
    <property type="match status" value="1"/>
</dbReference>
<protein>
    <submittedName>
        <fullName evidence="2">Hint domain-containing protein</fullName>
    </submittedName>
</protein>
<evidence type="ECO:0000313" key="2">
    <source>
        <dbReference type="EMBL" id="SFI88692.1"/>
    </source>
</evidence>
<dbReference type="Gene3D" id="2.170.16.10">
    <property type="entry name" value="Hedgehog/Intein (Hint) domain"/>
    <property type="match status" value="1"/>
</dbReference>
<evidence type="ECO:0000313" key="3">
    <source>
        <dbReference type="Proteomes" id="UP000199110"/>
    </source>
</evidence>
<keyword evidence="3" id="KW-1185">Reference proteome</keyword>
<dbReference type="SUPFAM" id="SSF51294">
    <property type="entry name" value="Hedgehog/intein (Hint) domain"/>
    <property type="match status" value="1"/>
</dbReference>
<accession>A0A1I3LVF2</accession>
<gene>
    <name evidence="2" type="ORF">SAMN04488095_1645</name>
</gene>
<dbReference type="AlphaFoldDB" id="A0A1I3LVF2"/>
<feature type="domain" description="Hedgehog/Intein (Hint)" evidence="1">
    <location>
        <begin position="150"/>
        <end position="294"/>
    </location>
</feature>
<dbReference type="EMBL" id="FORA01000002">
    <property type="protein sequence ID" value="SFI88692.1"/>
    <property type="molecule type" value="Genomic_DNA"/>
</dbReference>
<dbReference type="RefSeq" id="WP_092779167.1">
    <property type="nucleotide sequence ID" value="NZ_FORA01000002.1"/>
</dbReference>
<proteinExistence type="predicted"/>
<organism evidence="2 3">
    <name type="scientific">Jannaschia pohangensis</name>
    <dbReference type="NCBI Taxonomy" id="390807"/>
    <lineage>
        <taxon>Bacteria</taxon>
        <taxon>Pseudomonadati</taxon>
        <taxon>Pseudomonadota</taxon>
        <taxon>Alphaproteobacteria</taxon>
        <taxon>Rhodobacterales</taxon>
        <taxon>Roseobacteraceae</taxon>
        <taxon>Jannaschia</taxon>
    </lineage>
</organism>
<name>A0A1I3LVF2_9RHOB</name>
<dbReference type="InterPro" id="IPR036844">
    <property type="entry name" value="Hint_dom_sf"/>
</dbReference>
<dbReference type="OrthoDB" id="6305173at2"/>
<dbReference type="Proteomes" id="UP000199110">
    <property type="component" value="Unassembled WGS sequence"/>
</dbReference>
<dbReference type="InterPro" id="IPR028992">
    <property type="entry name" value="Hedgehog/Intein_dom"/>
</dbReference>
<dbReference type="STRING" id="390807.SAMN04488095_1645"/>